<dbReference type="InterPro" id="IPR013108">
    <property type="entry name" value="Amidohydro_3"/>
</dbReference>
<keyword evidence="11" id="KW-1185">Reference proteome</keyword>
<dbReference type="GO" id="GO:0016702">
    <property type="term" value="F:oxidoreductase activity, acting on single donors with incorporation of molecular oxygen, incorporation of two atoms of oxygen"/>
    <property type="evidence" value="ECO:0007669"/>
    <property type="project" value="UniProtKB-ARBA"/>
</dbReference>
<organism evidence="10 11">
    <name type="scientific">Fusarium zealandicum</name>
    <dbReference type="NCBI Taxonomy" id="1053134"/>
    <lineage>
        <taxon>Eukaryota</taxon>
        <taxon>Fungi</taxon>
        <taxon>Dikarya</taxon>
        <taxon>Ascomycota</taxon>
        <taxon>Pezizomycotina</taxon>
        <taxon>Sordariomycetes</taxon>
        <taxon>Hypocreomycetidae</taxon>
        <taxon>Hypocreales</taxon>
        <taxon>Nectriaceae</taxon>
        <taxon>Fusarium</taxon>
        <taxon>Fusarium staphyleae species complex</taxon>
    </lineage>
</organism>
<keyword evidence="3" id="KW-0479">Metal-binding</keyword>
<evidence type="ECO:0000256" key="3">
    <source>
        <dbReference type="ARBA" id="ARBA00022723"/>
    </source>
</evidence>
<dbReference type="InterPro" id="IPR004183">
    <property type="entry name" value="Xdiol_dOase_suB"/>
</dbReference>
<comment type="caution">
    <text evidence="10">The sequence shown here is derived from an EMBL/GenBank/DDBJ whole genome shotgun (WGS) entry which is preliminary data.</text>
</comment>
<reference evidence="10" key="1">
    <citation type="journal article" date="2020" name="BMC Genomics">
        <title>Correction to: Identification and distribution of gene clusters required for synthesis of sphingolipid metabolism inhibitors in diverse species of the filamentous fungus Fusarium.</title>
        <authorList>
            <person name="Kim H.S."/>
            <person name="Lohmar J.M."/>
            <person name="Busman M."/>
            <person name="Brown D.W."/>
            <person name="Naumann T.A."/>
            <person name="Divon H.H."/>
            <person name="Lysoe E."/>
            <person name="Uhlig S."/>
            <person name="Proctor R.H."/>
        </authorList>
    </citation>
    <scope>NUCLEOTIDE SEQUENCE</scope>
    <source>
        <strain evidence="10">NRRL 22465</strain>
    </source>
</reference>
<dbReference type="CDD" id="cd01309">
    <property type="entry name" value="Met_dep_hydrolase_C"/>
    <property type="match status" value="1"/>
</dbReference>
<gene>
    <name evidence="10" type="ORF">FZEAL_3672</name>
</gene>
<evidence type="ECO:0000313" key="11">
    <source>
        <dbReference type="Proteomes" id="UP000635477"/>
    </source>
</evidence>
<dbReference type="SUPFAM" id="SSF51556">
    <property type="entry name" value="Metallo-dependent hydrolases"/>
    <property type="match status" value="1"/>
</dbReference>
<keyword evidence="5" id="KW-0560">Oxidoreductase</keyword>
<evidence type="ECO:0000256" key="2">
    <source>
        <dbReference type="ARBA" id="ARBA00007581"/>
    </source>
</evidence>
<feature type="transmembrane region" description="Helical" evidence="7">
    <location>
        <begin position="37"/>
        <end position="54"/>
    </location>
</feature>
<dbReference type="GO" id="GO:0008270">
    <property type="term" value="F:zinc ion binding"/>
    <property type="evidence" value="ECO:0007669"/>
    <property type="project" value="InterPro"/>
</dbReference>
<evidence type="ECO:0000256" key="7">
    <source>
        <dbReference type="SAM" id="Phobius"/>
    </source>
</evidence>
<keyword evidence="7" id="KW-0812">Transmembrane</keyword>
<evidence type="ECO:0000256" key="1">
    <source>
        <dbReference type="ARBA" id="ARBA00001947"/>
    </source>
</evidence>
<dbReference type="CDD" id="cd07363">
    <property type="entry name" value="45_DOPA_Dioxygenase"/>
    <property type="match status" value="1"/>
</dbReference>
<dbReference type="SUPFAM" id="SSF51338">
    <property type="entry name" value="Composite domain of metallo-dependent hydrolases"/>
    <property type="match status" value="1"/>
</dbReference>
<dbReference type="GO" id="GO:0008198">
    <property type="term" value="F:ferrous iron binding"/>
    <property type="evidence" value="ECO:0007669"/>
    <property type="project" value="InterPro"/>
</dbReference>
<sequence length="1286" mass="140263">MDEKAGLPPYSSLSLPPPASVHPGSLRGRRTLRRSRSLKLFALACLAFIVFAQWRQLGPRQRTQLSVNKLNEDLKTCKKLRAKPQDPPGLGRDKNARYIDGGKPTLIKNATIWVGEPIKDTSQEDARAGKGWKWVSGDVFVEHGLIKRVEKDIRSASLPDDIITFDARGRRLTSGIIDMHSHAGVYPLPSLDGNSDGNELSSDITPWARAIDALFPFDPQIQVIKSGGVTTSLVLPGSGNNIGGEAYVIKHAVGKPDGRKEISAEDLLADPDRNWRYMKMACGENPKRVYGRIGSGPFSRMGESYEFRHAFEQARELVQKQDDWCDKAESQGVEAVGEYLPQEIAWEALGAALRGQVHINTHCYTVPDLEAMVDHTNEFNFAVRAFHHAHQTYLVPEILKRTWGGRPPASALFADNMFYKTEAYIGSEYAGKVLYDNNLTTVYVSDNPVINAQHVLFEAAKAHHYGLPYHAALAGVTSAPADLLGLGQRLGKVKPGFDADIAVWDSDPLSVGATPVQVWIDGKAQFEDPVELLKSGEVSTTPATLDEIVDEPIKLQHVLFTGVTKVFLEDDKTYQSDGQAFNVVISKGRISCIGTCDDEFTRAAATGAKTIALKNGYLTRAFTAAAGTLGLNAIDAEVTTDNGPNPLVFSRAVDGLQLDTKKLHVAARYGVTRAISAPTFSGGATHFGTSVGFVTSALTSLEEGAVFASDLAIHYTLDVNVRSVTSYSAAFGALRVKLLAAATSSEPIVNRFSEESYLQKVITGERVLALTINGADGIATALKIKSEIEDTLLEHGKTGRAQRIPFAIIGGAESHLVAKELAEADVGVILSPLQSTGDSWDSRRVLTGAPLTNGTTIDALIDAGVRVAVGLHEDWELRDLGFAAGTAFKNGGGRLSEKEALDLVSRNVYQILGANSETKNDRSHFMAVYTFGYDIETWPESESTQVSAEGQQSGSWRASMWNWLGENRRRIAATLSKSYPFATTQKPSSQRQLQTTAMSKVGPVIALSHGGGPMPVLGDRNHTDIIKSLKTRVPKLLKLGTPDQPRAIVLVTAHWSTDRPTISSGASHKLLYDYYGFPRESYTLKYPAPGHPELAREIAEALKAEGLESELDEERGWDHGVFIPLLLVNPKADVPIVQMSVLESEDPDEHLRMGAALAKLRASNVAIVGSGFASFHNLGLMQQLMMAGPPQRAQFRGVSDTWNRALTDAALKTARDERWDALRGWRKFPYADTMHPRRGGEHFMPLLVCAGAATDGEQTRRYSDEFVGVEINTYYWGAEDVRSENL</sequence>
<dbReference type="OrthoDB" id="10258955at2759"/>
<evidence type="ECO:0000256" key="6">
    <source>
        <dbReference type="SAM" id="MobiDB-lite"/>
    </source>
</evidence>
<evidence type="ECO:0000313" key="10">
    <source>
        <dbReference type="EMBL" id="KAF4980301.1"/>
    </source>
</evidence>
<dbReference type="GO" id="GO:0016810">
    <property type="term" value="F:hydrolase activity, acting on carbon-nitrogen (but not peptide) bonds"/>
    <property type="evidence" value="ECO:0007669"/>
    <property type="project" value="InterPro"/>
</dbReference>
<evidence type="ECO:0008006" key="12">
    <source>
        <dbReference type="Google" id="ProtNLM"/>
    </source>
</evidence>
<evidence type="ECO:0000259" key="9">
    <source>
        <dbReference type="Pfam" id="PF07969"/>
    </source>
</evidence>
<dbReference type="Gene3D" id="3.20.20.140">
    <property type="entry name" value="Metal-dependent hydrolases"/>
    <property type="match status" value="2"/>
</dbReference>
<comment type="similarity">
    <text evidence="2">Belongs to the DODA-type extradiol aromatic ring-opening dioxygenase family.</text>
</comment>
<evidence type="ECO:0000259" key="8">
    <source>
        <dbReference type="Pfam" id="PF02900"/>
    </source>
</evidence>
<dbReference type="PANTHER" id="PTHR30096:SF0">
    <property type="entry name" value="4,5-DOPA DIOXYGENASE EXTRADIOL-LIKE PROTEIN"/>
    <property type="match status" value="1"/>
</dbReference>
<reference evidence="10" key="2">
    <citation type="submission" date="2020-05" db="EMBL/GenBank/DDBJ databases">
        <authorList>
            <person name="Kim H.-S."/>
            <person name="Proctor R.H."/>
            <person name="Brown D.W."/>
        </authorList>
    </citation>
    <scope>NUCLEOTIDE SEQUENCE</scope>
    <source>
        <strain evidence="10">NRRL 22465</strain>
    </source>
</reference>
<dbReference type="Pfam" id="PF02900">
    <property type="entry name" value="LigB"/>
    <property type="match status" value="1"/>
</dbReference>
<keyword evidence="7" id="KW-0472">Membrane</keyword>
<keyword evidence="7" id="KW-1133">Transmembrane helix</keyword>
<accession>A0A8H4XM81</accession>
<dbReference type="PANTHER" id="PTHR30096">
    <property type="entry name" value="4,5-DOPA DIOXYGENASE EXTRADIOL-LIKE PROTEIN"/>
    <property type="match status" value="1"/>
</dbReference>
<dbReference type="Pfam" id="PF07969">
    <property type="entry name" value="Amidohydro_3"/>
    <property type="match status" value="1"/>
</dbReference>
<feature type="region of interest" description="Disordered" evidence="6">
    <location>
        <begin position="1"/>
        <end position="28"/>
    </location>
</feature>
<keyword evidence="4" id="KW-0862">Zinc</keyword>
<evidence type="ECO:0000256" key="4">
    <source>
        <dbReference type="ARBA" id="ARBA00022833"/>
    </source>
</evidence>
<proteinExistence type="inferred from homology"/>
<comment type="cofactor">
    <cofactor evidence="1">
        <name>Zn(2+)</name>
        <dbReference type="ChEBI" id="CHEBI:29105"/>
    </cofactor>
</comment>
<dbReference type="Proteomes" id="UP000635477">
    <property type="component" value="Unassembled WGS sequence"/>
</dbReference>
<protein>
    <recommendedName>
        <fullName evidence="12">Amidohydrolase</fullName>
    </recommendedName>
</protein>
<dbReference type="SUPFAM" id="SSF53213">
    <property type="entry name" value="LigB-like"/>
    <property type="match status" value="1"/>
</dbReference>
<dbReference type="EMBL" id="JABEYC010000242">
    <property type="protein sequence ID" value="KAF4980301.1"/>
    <property type="molecule type" value="Genomic_DNA"/>
</dbReference>
<dbReference type="Gene3D" id="3.40.830.10">
    <property type="entry name" value="LigB-like"/>
    <property type="match status" value="1"/>
</dbReference>
<feature type="domain" description="Amidohydrolase 3" evidence="9">
    <location>
        <begin position="467"/>
        <end position="523"/>
    </location>
</feature>
<feature type="domain" description="Extradiol ring-cleavage dioxygenase class III enzyme subunit B" evidence="8">
    <location>
        <begin position="1026"/>
        <end position="1256"/>
    </location>
</feature>
<dbReference type="InterPro" id="IPR032466">
    <property type="entry name" value="Metal_Hydrolase"/>
</dbReference>
<dbReference type="InterPro" id="IPR014436">
    <property type="entry name" value="Extradiol_dOase_DODA"/>
</dbReference>
<name>A0A8H4XM81_9HYPO</name>
<dbReference type="InterPro" id="IPR011059">
    <property type="entry name" value="Metal-dep_hydrolase_composite"/>
</dbReference>
<evidence type="ECO:0000256" key="5">
    <source>
        <dbReference type="ARBA" id="ARBA00023002"/>
    </source>
</evidence>